<feature type="active site" evidence="9">
    <location>
        <position position="8"/>
    </location>
</feature>
<proteinExistence type="inferred from homology"/>
<dbReference type="InterPro" id="IPR014721">
    <property type="entry name" value="Ribsml_uS5_D2-typ_fold_subgr"/>
</dbReference>
<evidence type="ECO:0000256" key="9">
    <source>
        <dbReference type="HAMAP-Rule" id="MF_00061"/>
    </source>
</evidence>
<dbReference type="Gene3D" id="3.30.70.890">
    <property type="entry name" value="GHMP kinase, C-terminal domain"/>
    <property type="match status" value="1"/>
</dbReference>
<comment type="catalytic activity">
    <reaction evidence="9">
        <text>4-CDP-2-C-methyl-D-erythritol + ATP = 4-CDP-2-C-methyl-D-erythritol 2-phosphate + ADP + H(+)</text>
        <dbReference type="Rhea" id="RHEA:18437"/>
        <dbReference type="ChEBI" id="CHEBI:15378"/>
        <dbReference type="ChEBI" id="CHEBI:30616"/>
        <dbReference type="ChEBI" id="CHEBI:57823"/>
        <dbReference type="ChEBI" id="CHEBI:57919"/>
        <dbReference type="ChEBI" id="CHEBI:456216"/>
        <dbReference type="EC" id="2.7.1.148"/>
    </reaction>
</comment>
<evidence type="ECO:0000256" key="7">
    <source>
        <dbReference type="ARBA" id="ARBA00022840"/>
    </source>
</evidence>
<reference evidence="12" key="1">
    <citation type="journal article" date="2014" name="Int. J. Syst. Evol. Microbiol.">
        <title>Complete genome sequence of Corynebacterium casei LMG S-19264T (=DSM 44701T), isolated from a smear-ripened cheese.</title>
        <authorList>
            <consortium name="US DOE Joint Genome Institute (JGI-PGF)"/>
            <person name="Walter F."/>
            <person name="Albersmeier A."/>
            <person name="Kalinowski J."/>
            <person name="Ruckert C."/>
        </authorList>
    </citation>
    <scope>NUCLEOTIDE SEQUENCE</scope>
    <source>
        <strain evidence="12">CGMCC 1.15343</strain>
    </source>
</reference>
<dbReference type="PANTHER" id="PTHR43527">
    <property type="entry name" value="4-DIPHOSPHOCYTIDYL-2-C-METHYL-D-ERYTHRITOL KINASE, CHLOROPLASTIC"/>
    <property type="match status" value="1"/>
</dbReference>
<reference evidence="12" key="2">
    <citation type="submission" date="2020-09" db="EMBL/GenBank/DDBJ databases">
        <authorList>
            <person name="Sun Q."/>
            <person name="Zhou Y."/>
        </authorList>
    </citation>
    <scope>NUCLEOTIDE SEQUENCE</scope>
    <source>
        <strain evidence="12">CGMCC 1.15343</strain>
    </source>
</reference>
<dbReference type="InterPro" id="IPR013750">
    <property type="entry name" value="GHMP_kinase_C_dom"/>
</dbReference>
<comment type="function">
    <text evidence="9">Catalyzes the phosphorylation of the position 2 hydroxy group of 4-diphosphocytidyl-2C-methyl-D-erythritol.</text>
</comment>
<evidence type="ECO:0000256" key="3">
    <source>
        <dbReference type="ARBA" id="ARBA00017473"/>
    </source>
</evidence>
<organism evidence="12 13">
    <name type="scientific">Pedobacter quisquiliarum</name>
    <dbReference type="NCBI Taxonomy" id="1834438"/>
    <lineage>
        <taxon>Bacteria</taxon>
        <taxon>Pseudomonadati</taxon>
        <taxon>Bacteroidota</taxon>
        <taxon>Sphingobacteriia</taxon>
        <taxon>Sphingobacteriales</taxon>
        <taxon>Sphingobacteriaceae</taxon>
        <taxon>Pedobacter</taxon>
    </lineage>
</organism>
<evidence type="ECO:0000256" key="2">
    <source>
        <dbReference type="ARBA" id="ARBA00012052"/>
    </source>
</evidence>
<dbReference type="EC" id="2.7.1.148" evidence="2 9"/>
<dbReference type="PANTHER" id="PTHR43527:SF2">
    <property type="entry name" value="4-DIPHOSPHOCYTIDYL-2-C-METHYL-D-ERYTHRITOL KINASE, CHLOROPLASTIC"/>
    <property type="match status" value="1"/>
</dbReference>
<dbReference type="PIRSF" id="PIRSF010376">
    <property type="entry name" value="IspE"/>
    <property type="match status" value="1"/>
</dbReference>
<evidence type="ECO:0000313" key="13">
    <source>
        <dbReference type="Proteomes" id="UP000651668"/>
    </source>
</evidence>
<evidence type="ECO:0000256" key="5">
    <source>
        <dbReference type="ARBA" id="ARBA00022741"/>
    </source>
</evidence>
<sequence length="267" mass="29355">MLAFANAKINIGLNVTEKLPDGYHNIQTVFYPIELHDVVELTDATTTTCVVSGIDNLGNPEENICYKAFRLLQREYNFPEQQITLLKQIPVGAGLGGGSSDAAQLIKIINKKFNLGLTVPEMEQYASALGADCAFFIENKPVYAVGRGDQFQPVGLDLSAYNIVLVKPDIHVSTAEAYAGMQPLPHEEHLPALVQQPVETWKDQVKNDFERMVFEKYPAIADVKQKLYAAGALYAAMSGSGSSVYGIFNGPVALPELEQHNKVYYNL</sequence>
<evidence type="ECO:0000256" key="4">
    <source>
        <dbReference type="ARBA" id="ARBA00022679"/>
    </source>
</evidence>
<dbReference type="InterPro" id="IPR036554">
    <property type="entry name" value="GHMP_kinase_C_sf"/>
</dbReference>
<keyword evidence="6 9" id="KW-0418">Kinase</keyword>
<dbReference type="NCBIfam" id="TIGR00154">
    <property type="entry name" value="ispE"/>
    <property type="match status" value="1"/>
</dbReference>
<dbReference type="InterPro" id="IPR006204">
    <property type="entry name" value="GHMP_kinase_N_dom"/>
</dbReference>
<evidence type="ECO:0000256" key="8">
    <source>
        <dbReference type="ARBA" id="ARBA00032554"/>
    </source>
</evidence>
<evidence type="ECO:0000256" key="1">
    <source>
        <dbReference type="ARBA" id="ARBA00009684"/>
    </source>
</evidence>
<dbReference type="Pfam" id="PF00288">
    <property type="entry name" value="GHMP_kinases_N"/>
    <property type="match status" value="1"/>
</dbReference>
<dbReference type="GO" id="GO:0019288">
    <property type="term" value="P:isopentenyl diphosphate biosynthetic process, methylerythritol 4-phosphate pathway"/>
    <property type="evidence" value="ECO:0007669"/>
    <property type="project" value="UniProtKB-UniRule"/>
</dbReference>
<evidence type="ECO:0000313" key="12">
    <source>
        <dbReference type="EMBL" id="GGC70904.1"/>
    </source>
</evidence>
<dbReference type="InterPro" id="IPR004424">
    <property type="entry name" value="IspE"/>
</dbReference>
<dbReference type="EMBL" id="BMIL01000008">
    <property type="protein sequence ID" value="GGC70904.1"/>
    <property type="molecule type" value="Genomic_DNA"/>
</dbReference>
<keyword evidence="13" id="KW-1185">Reference proteome</keyword>
<dbReference type="Pfam" id="PF08544">
    <property type="entry name" value="GHMP_kinases_C"/>
    <property type="match status" value="1"/>
</dbReference>
<protein>
    <recommendedName>
        <fullName evidence="3 9">4-diphosphocytidyl-2-C-methyl-D-erythritol kinase</fullName>
        <shortName evidence="9">CMK</shortName>
        <ecNumber evidence="2 9">2.7.1.148</ecNumber>
    </recommendedName>
    <alternativeName>
        <fullName evidence="8 9">4-(cytidine-5'-diphospho)-2-C-methyl-D-erythritol kinase</fullName>
    </alternativeName>
</protein>
<feature type="domain" description="GHMP kinase C-terminal" evidence="11">
    <location>
        <begin position="192"/>
        <end position="251"/>
    </location>
</feature>
<feature type="domain" description="GHMP kinase N-terminal" evidence="10">
    <location>
        <begin position="63"/>
        <end position="137"/>
    </location>
</feature>
<keyword evidence="7 9" id="KW-0067">ATP-binding</keyword>
<dbReference type="GO" id="GO:0005524">
    <property type="term" value="F:ATP binding"/>
    <property type="evidence" value="ECO:0007669"/>
    <property type="project" value="UniProtKB-UniRule"/>
</dbReference>
<evidence type="ECO:0000256" key="6">
    <source>
        <dbReference type="ARBA" id="ARBA00022777"/>
    </source>
</evidence>
<dbReference type="SUPFAM" id="SSF55060">
    <property type="entry name" value="GHMP Kinase, C-terminal domain"/>
    <property type="match status" value="1"/>
</dbReference>
<feature type="active site" evidence="9">
    <location>
        <position position="132"/>
    </location>
</feature>
<evidence type="ECO:0000259" key="10">
    <source>
        <dbReference type="Pfam" id="PF00288"/>
    </source>
</evidence>
<gene>
    <name evidence="9 12" type="primary">ispE</name>
    <name evidence="12" type="ORF">GCM10011387_25490</name>
</gene>
<dbReference type="Proteomes" id="UP000651668">
    <property type="component" value="Unassembled WGS sequence"/>
</dbReference>
<dbReference type="RefSeq" id="WP_188627301.1">
    <property type="nucleotide sequence ID" value="NZ_BMIL01000008.1"/>
</dbReference>
<dbReference type="GO" id="GO:0016114">
    <property type="term" value="P:terpenoid biosynthetic process"/>
    <property type="evidence" value="ECO:0007669"/>
    <property type="project" value="UniProtKB-UniRule"/>
</dbReference>
<keyword evidence="9" id="KW-0414">Isoprene biosynthesis</keyword>
<comment type="similarity">
    <text evidence="1 9">Belongs to the GHMP kinase family. IspE subfamily.</text>
</comment>
<dbReference type="AlphaFoldDB" id="A0A916UHA0"/>
<keyword evidence="4 9" id="KW-0808">Transferase</keyword>
<comment type="pathway">
    <text evidence="9">Isoprenoid biosynthesis; isopentenyl diphosphate biosynthesis via DXP pathway; isopentenyl diphosphate from 1-deoxy-D-xylulose 5-phosphate: step 3/6.</text>
</comment>
<dbReference type="SUPFAM" id="SSF54211">
    <property type="entry name" value="Ribosomal protein S5 domain 2-like"/>
    <property type="match status" value="1"/>
</dbReference>
<evidence type="ECO:0000259" key="11">
    <source>
        <dbReference type="Pfam" id="PF08544"/>
    </source>
</evidence>
<comment type="caution">
    <text evidence="12">The sequence shown here is derived from an EMBL/GenBank/DDBJ whole genome shotgun (WGS) entry which is preliminary data.</text>
</comment>
<dbReference type="Gene3D" id="3.30.230.10">
    <property type="match status" value="1"/>
</dbReference>
<feature type="binding site" evidence="9">
    <location>
        <begin position="90"/>
        <end position="100"/>
    </location>
    <ligand>
        <name>ATP</name>
        <dbReference type="ChEBI" id="CHEBI:30616"/>
    </ligand>
</feature>
<dbReference type="HAMAP" id="MF_00061">
    <property type="entry name" value="IspE"/>
    <property type="match status" value="1"/>
</dbReference>
<dbReference type="GO" id="GO:0050515">
    <property type="term" value="F:4-(cytidine 5'-diphospho)-2-C-methyl-D-erythritol kinase activity"/>
    <property type="evidence" value="ECO:0007669"/>
    <property type="project" value="UniProtKB-UniRule"/>
</dbReference>
<keyword evidence="5 9" id="KW-0547">Nucleotide-binding</keyword>
<dbReference type="InterPro" id="IPR020568">
    <property type="entry name" value="Ribosomal_Su5_D2-typ_SF"/>
</dbReference>
<name>A0A916UHA0_9SPHI</name>
<accession>A0A916UHA0</accession>